<feature type="region of interest" description="Disordered" evidence="1">
    <location>
        <begin position="132"/>
        <end position="250"/>
    </location>
</feature>
<evidence type="ECO:0000313" key="2">
    <source>
        <dbReference type="EMBL" id="KAG7094461.1"/>
    </source>
</evidence>
<dbReference type="RefSeq" id="XP_043010931.1">
    <property type="nucleotide sequence ID" value="XM_043152844.1"/>
</dbReference>
<accession>A0A9P7S494</accession>
<reference evidence="2" key="1">
    <citation type="journal article" date="2021" name="Genome Biol. Evol.">
        <title>The assembled and annotated genome of the fairy-ring fungus Marasmius oreades.</title>
        <authorList>
            <person name="Hiltunen M."/>
            <person name="Ament-Velasquez S.L."/>
            <person name="Johannesson H."/>
        </authorList>
    </citation>
    <scope>NUCLEOTIDE SEQUENCE</scope>
    <source>
        <strain evidence="2">03SP1</strain>
    </source>
</reference>
<keyword evidence="3" id="KW-1185">Reference proteome</keyword>
<dbReference type="GeneID" id="66077133"/>
<sequence>MSRKTNPETRFVVTTPESYEANGFAHTRYHGVQPKATKARRSKSSRHGGSTSNARTNPYPTQHDSTYSSSPVYLSKPAISLETPSLSTAPSGGGTSQIPPGSSQTLATSTGVPSAYASHLYSYPSPAAPYDFKKNDTLAHQPSRNRSSERYPSLPPHADVGLYHPPQQINPYPMSPQQQQQQFGSYYPELTTSVSSTNFEAYHPSGYTHQEPLYPIPPGYGEHGGFSPTPGGNPQGRSPGPNPTWPPYDN</sequence>
<feature type="compositionally biased region" description="Pro residues" evidence="1">
    <location>
        <begin position="240"/>
        <end position="250"/>
    </location>
</feature>
<gene>
    <name evidence="2" type="ORF">E1B28_008057</name>
</gene>
<organism evidence="2 3">
    <name type="scientific">Marasmius oreades</name>
    <name type="common">fairy-ring Marasmius</name>
    <dbReference type="NCBI Taxonomy" id="181124"/>
    <lineage>
        <taxon>Eukaryota</taxon>
        <taxon>Fungi</taxon>
        <taxon>Dikarya</taxon>
        <taxon>Basidiomycota</taxon>
        <taxon>Agaricomycotina</taxon>
        <taxon>Agaricomycetes</taxon>
        <taxon>Agaricomycetidae</taxon>
        <taxon>Agaricales</taxon>
        <taxon>Marasmiineae</taxon>
        <taxon>Marasmiaceae</taxon>
        <taxon>Marasmius</taxon>
    </lineage>
</organism>
<protein>
    <submittedName>
        <fullName evidence="2">Uncharacterized protein</fullName>
    </submittedName>
</protein>
<comment type="caution">
    <text evidence="2">The sequence shown here is derived from an EMBL/GenBank/DDBJ whole genome shotgun (WGS) entry which is preliminary data.</text>
</comment>
<proteinExistence type="predicted"/>
<feature type="region of interest" description="Disordered" evidence="1">
    <location>
        <begin position="22"/>
        <end position="110"/>
    </location>
</feature>
<evidence type="ECO:0000313" key="3">
    <source>
        <dbReference type="Proteomes" id="UP001049176"/>
    </source>
</evidence>
<feature type="compositionally biased region" description="Polar residues" evidence="1">
    <location>
        <begin position="82"/>
        <end position="110"/>
    </location>
</feature>
<feature type="compositionally biased region" description="Basic residues" evidence="1">
    <location>
        <begin position="37"/>
        <end position="46"/>
    </location>
</feature>
<name>A0A9P7S494_9AGAR</name>
<feature type="compositionally biased region" description="Polar residues" evidence="1">
    <location>
        <begin position="47"/>
        <end position="72"/>
    </location>
</feature>
<feature type="compositionally biased region" description="Polar residues" evidence="1">
    <location>
        <begin position="190"/>
        <end position="199"/>
    </location>
</feature>
<dbReference type="AlphaFoldDB" id="A0A9P7S494"/>
<dbReference type="EMBL" id="CM032184">
    <property type="protein sequence ID" value="KAG7094461.1"/>
    <property type="molecule type" value="Genomic_DNA"/>
</dbReference>
<dbReference type="KEGG" id="more:E1B28_008057"/>
<evidence type="ECO:0000256" key="1">
    <source>
        <dbReference type="SAM" id="MobiDB-lite"/>
    </source>
</evidence>
<dbReference type="Proteomes" id="UP001049176">
    <property type="component" value="Chromosome 4"/>
</dbReference>